<sequence length="215" mass="26050">MFDYFLKIFQSLKGKDLITFIGIAATFIISYKNLKHLKLNNKKSLYVNSVTKERIESMGEMKENLANYFSLVSNFRMLNLEESIQDYLKELEYRKLKIIFQLNPDNSEENVICDEFNKINKLVNYWVFYRNDDKEKIYPAKLLAIIDEYKINISNLYPEYFLDSTHLSKLELDRKMLDNFRARYFDYLEYVKYLLIQRIRTHLKEEWNKGKIESM</sequence>
<dbReference type="RefSeq" id="WP_089986222.1">
    <property type="nucleotide sequence ID" value="NZ_FMVP01000008.1"/>
</dbReference>
<proteinExistence type="predicted"/>
<comment type="caution">
    <text evidence="1">The sequence shown here is derived from an EMBL/GenBank/DDBJ whole genome shotgun (WGS) entry which is preliminary data.</text>
</comment>
<dbReference type="EMBL" id="FOEL01000008">
    <property type="protein sequence ID" value="SEQ87126.1"/>
    <property type="molecule type" value="Genomic_DNA"/>
</dbReference>
<dbReference type="Proteomes" id="UP000199410">
    <property type="component" value="Unassembled WGS sequence"/>
</dbReference>
<reference evidence="1 2" key="1">
    <citation type="submission" date="2016-10" db="EMBL/GenBank/DDBJ databases">
        <authorList>
            <person name="Varghese N."/>
            <person name="Submissions S."/>
        </authorList>
    </citation>
    <scope>NUCLEOTIDE SEQUENCE [LARGE SCALE GENOMIC DNA]</scope>
    <source>
        <strain evidence="1 2">TC-13</strain>
    </source>
</reference>
<evidence type="ECO:0000313" key="1">
    <source>
        <dbReference type="EMBL" id="SEQ87126.1"/>
    </source>
</evidence>
<dbReference type="AlphaFoldDB" id="A0A1H9JJW5"/>
<organism evidence="1 2">
    <name type="scientific">Lysinibacillus fusiformis</name>
    <dbReference type="NCBI Taxonomy" id="28031"/>
    <lineage>
        <taxon>Bacteria</taxon>
        <taxon>Bacillati</taxon>
        <taxon>Bacillota</taxon>
        <taxon>Bacilli</taxon>
        <taxon>Bacillales</taxon>
        <taxon>Bacillaceae</taxon>
        <taxon>Lysinibacillus</taxon>
    </lineage>
</organism>
<protein>
    <submittedName>
        <fullName evidence="1">Uncharacterized protein</fullName>
    </submittedName>
</protein>
<accession>A0A1H9JJW5</accession>
<evidence type="ECO:0000313" key="2">
    <source>
        <dbReference type="Proteomes" id="UP000199410"/>
    </source>
</evidence>
<name>A0A1H9JJW5_9BACI</name>
<gene>
    <name evidence="1" type="ORF">SAMN02787113_02543</name>
</gene>